<accession>A0A9P6CB53</accession>
<evidence type="ECO:0000313" key="2">
    <source>
        <dbReference type="Proteomes" id="UP000807353"/>
    </source>
</evidence>
<organism evidence="1 2">
    <name type="scientific">Collybia nuda</name>
    <dbReference type="NCBI Taxonomy" id="64659"/>
    <lineage>
        <taxon>Eukaryota</taxon>
        <taxon>Fungi</taxon>
        <taxon>Dikarya</taxon>
        <taxon>Basidiomycota</taxon>
        <taxon>Agaricomycotina</taxon>
        <taxon>Agaricomycetes</taxon>
        <taxon>Agaricomycetidae</taxon>
        <taxon>Agaricales</taxon>
        <taxon>Tricholomatineae</taxon>
        <taxon>Clitocybaceae</taxon>
        <taxon>Collybia</taxon>
    </lineage>
</organism>
<name>A0A9P6CB53_9AGAR</name>
<dbReference type="AlphaFoldDB" id="A0A9P6CB53"/>
<dbReference type="Proteomes" id="UP000807353">
    <property type="component" value="Unassembled WGS sequence"/>
</dbReference>
<proteinExistence type="predicted"/>
<reference evidence="1" key="1">
    <citation type="submission" date="2020-11" db="EMBL/GenBank/DDBJ databases">
        <authorList>
            <consortium name="DOE Joint Genome Institute"/>
            <person name="Ahrendt S."/>
            <person name="Riley R."/>
            <person name="Andreopoulos W."/>
            <person name="Labutti K."/>
            <person name="Pangilinan J."/>
            <person name="Ruiz-Duenas F.J."/>
            <person name="Barrasa J.M."/>
            <person name="Sanchez-Garcia M."/>
            <person name="Camarero S."/>
            <person name="Miyauchi S."/>
            <person name="Serrano A."/>
            <person name="Linde D."/>
            <person name="Babiker R."/>
            <person name="Drula E."/>
            <person name="Ayuso-Fernandez I."/>
            <person name="Pacheco R."/>
            <person name="Padilla G."/>
            <person name="Ferreira P."/>
            <person name="Barriuso J."/>
            <person name="Kellner H."/>
            <person name="Castanera R."/>
            <person name="Alfaro M."/>
            <person name="Ramirez L."/>
            <person name="Pisabarro A.G."/>
            <person name="Kuo A."/>
            <person name="Tritt A."/>
            <person name="Lipzen A."/>
            <person name="He G."/>
            <person name="Yan M."/>
            <person name="Ng V."/>
            <person name="Cullen D."/>
            <person name="Martin F."/>
            <person name="Rosso M.-N."/>
            <person name="Henrissat B."/>
            <person name="Hibbett D."/>
            <person name="Martinez A.T."/>
            <person name="Grigoriev I.V."/>
        </authorList>
    </citation>
    <scope>NUCLEOTIDE SEQUENCE</scope>
    <source>
        <strain evidence="1">CBS 247.69</strain>
    </source>
</reference>
<gene>
    <name evidence="1" type="ORF">BDZ94DRAFT_1315896</name>
</gene>
<protein>
    <submittedName>
        <fullName evidence="1">Uncharacterized protein</fullName>
    </submittedName>
</protein>
<comment type="caution">
    <text evidence="1">The sequence shown here is derived from an EMBL/GenBank/DDBJ whole genome shotgun (WGS) entry which is preliminary data.</text>
</comment>
<evidence type="ECO:0000313" key="1">
    <source>
        <dbReference type="EMBL" id="KAF9455725.1"/>
    </source>
</evidence>
<keyword evidence="2" id="KW-1185">Reference proteome</keyword>
<dbReference type="EMBL" id="MU150541">
    <property type="protein sequence ID" value="KAF9455725.1"/>
    <property type="molecule type" value="Genomic_DNA"/>
</dbReference>
<sequence>MVTDGFKKLREKWVMDKGRYNYSLHLIWILCVGLHRSRSDAVLHFCLRGVDRELIGCETVHVYIDGTAHWWGTHP</sequence>